<accession>A0A133VAK9</accession>
<dbReference type="AlphaFoldDB" id="A0A133VAK9"/>
<dbReference type="Pfam" id="PF04998">
    <property type="entry name" value="RNA_pol_Rpb1_5"/>
    <property type="match status" value="1"/>
</dbReference>
<proteinExistence type="predicted"/>
<protein>
    <recommendedName>
        <fullName evidence="1">DNA-directed RNA polymerase</fullName>
        <ecNumber evidence="1">2.7.7.6</ecNumber>
    </recommendedName>
</protein>
<feature type="non-terminal residue" evidence="8">
    <location>
        <position position="180"/>
    </location>
</feature>
<dbReference type="GO" id="GO:0003899">
    <property type="term" value="F:DNA-directed RNA polymerase activity"/>
    <property type="evidence" value="ECO:0007669"/>
    <property type="project" value="UniProtKB-EC"/>
</dbReference>
<keyword evidence="4" id="KW-0548">Nucleotidyltransferase</keyword>
<dbReference type="InterPro" id="IPR045867">
    <property type="entry name" value="DNA-dir_RpoC_beta_prime"/>
</dbReference>
<dbReference type="EC" id="2.7.7.6" evidence="1"/>
<comment type="catalytic activity">
    <reaction evidence="6">
        <text>RNA(n) + a ribonucleoside 5'-triphosphate = RNA(n+1) + diphosphate</text>
        <dbReference type="Rhea" id="RHEA:21248"/>
        <dbReference type="Rhea" id="RHEA-COMP:14527"/>
        <dbReference type="Rhea" id="RHEA-COMP:17342"/>
        <dbReference type="ChEBI" id="CHEBI:33019"/>
        <dbReference type="ChEBI" id="CHEBI:61557"/>
        <dbReference type="ChEBI" id="CHEBI:140395"/>
        <dbReference type="EC" id="2.7.7.6"/>
    </reaction>
</comment>
<reference evidence="8 9" key="1">
    <citation type="journal article" date="2016" name="Sci. Rep.">
        <title>Metabolic traits of an uncultured archaeal lineage -MSBL1- from brine pools of the Red Sea.</title>
        <authorList>
            <person name="Mwirichia R."/>
            <person name="Alam I."/>
            <person name="Rashid M."/>
            <person name="Vinu M."/>
            <person name="Ba-Alawi W."/>
            <person name="Anthony Kamau A."/>
            <person name="Kamanda Ngugi D."/>
            <person name="Goker M."/>
            <person name="Klenk H.P."/>
            <person name="Bajic V."/>
            <person name="Stingl U."/>
        </authorList>
    </citation>
    <scope>NUCLEOTIDE SEQUENCE [LARGE SCALE GENOMIC DNA]</scope>
    <source>
        <strain evidence="8">SCGC-AAA261F19</strain>
    </source>
</reference>
<evidence type="ECO:0000256" key="6">
    <source>
        <dbReference type="ARBA" id="ARBA00048552"/>
    </source>
</evidence>
<evidence type="ECO:0000256" key="3">
    <source>
        <dbReference type="ARBA" id="ARBA00022679"/>
    </source>
</evidence>
<comment type="caution">
    <text evidence="8">The sequence shown here is derived from an EMBL/GenBank/DDBJ whole genome shotgun (WGS) entry which is preliminary data.</text>
</comment>
<keyword evidence="2" id="KW-0240">DNA-directed RNA polymerase</keyword>
<evidence type="ECO:0000313" key="8">
    <source>
        <dbReference type="EMBL" id="KXB03480.1"/>
    </source>
</evidence>
<dbReference type="GO" id="GO:0000428">
    <property type="term" value="C:DNA-directed RNA polymerase complex"/>
    <property type="evidence" value="ECO:0007669"/>
    <property type="project" value="UniProtKB-KW"/>
</dbReference>
<evidence type="ECO:0000256" key="2">
    <source>
        <dbReference type="ARBA" id="ARBA00022478"/>
    </source>
</evidence>
<evidence type="ECO:0000256" key="4">
    <source>
        <dbReference type="ARBA" id="ARBA00022695"/>
    </source>
</evidence>
<dbReference type="GO" id="GO:0003677">
    <property type="term" value="F:DNA binding"/>
    <property type="evidence" value="ECO:0007669"/>
    <property type="project" value="InterPro"/>
</dbReference>
<dbReference type="GO" id="GO:0006351">
    <property type="term" value="P:DNA-templated transcription"/>
    <property type="evidence" value="ECO:0007669"/>
    <property type="project" value="InterPro"/>
</dbReference>
<evidence type="ECO:0000259" key="7">
    <source>
        <dbReference type="Pfam" id="PF04998"/>
    </source>
</evidence>
<feature type="domain" description="RNA polymerase Rpb1" evidence="7">
    <location>
        <begin position="27"/>
        <end position="144"/>
    </location>
</feature>
<name>A0A133VAK9_9EURY</name>
<evidence type="ECO:0000256" key="5">
    <source>
        <dbReference type="ARBA" id="ARBA00023163"/>
    </source>
</evidence>
<keyword evidence="3" id="KW-0808">Transferase</keyword>
<dbReference type="PANTHER" id="PTHR19376">
    <property type="entry name" value="DNA-DIRECTED RNA POLYMERASE"/>
    <property type="match status" value="1"/>
</dbReference>
<dbReference type="Proteomes" id="UP000070565">
    <property type="component" value="Unassembled WGS sequence"/>
</dbReference>
<sequence length="180" mass="20250">MEELTAETIRLKVEDFLGNLPSPVVDRLEERLVRMGEEGTITEDQLNKILESVKKAYVDSLVEPGEPVGTVAAQSVGEPGTQMTLRTFHHAGVAELDVTLGLPRLIEIVDARKSPSVTLMEIHLKDEYAKDREKARNFAQKIEIMTLEDAVSRAETDLINMEYVVTLHRNRLKDKDLKPT</sequence>
<keyword evidence="5" id="KW-0804">Transcription</keyword>
<keyword evidence="9" id="KW-1185">Reference proteome</keyword>
<dbReference type="PANTHER" id="PTHR19376:SF32">
    <property type="entry name" value="DNA-DIRECTED RNA POLYMERASE III SUBUNIT RPC1"/>
    <property type="match status" value="1"/>
</dbReference>
<dbReference type="SUPFAM" id="SSF64484">
    <property type="entry name" value="beta and beta-prime subunits of DNA dependent RNA-polymerase"/>
    <property type="match status" value="1"/>
</dbReference>
<evidence type="ECO:0000313" key="9">
    <source>
        <dbReference type="Proteomes" id="UP000070565"/>
    </source>
</evidence>
<dbReference type="InterPro" id="IPR007081">
    <property type="entry name" value="RNA_pol_Rpb1_5"/>
</dbReference>
<organism evidence="8 9">
    <name type="scientific">candidate division MSBL1 archaeon SCGC-AAA261F19</name>
    <dbReference type="NCBI Taxonomy" id="1698275"/>
    <lineage>
        <taxon>Archaea</taxon>
        <taxon>Methanobacteriati</taxon>
        <taxon>Methanobacteriota</taxon>
        <taxon>candidate division MSBL1</taxon>
    </lineage>
</organism>
<dbReference type="EMBL" id="LHXZ01000012">
    <property type="protein sequence ID" value="KXB03480.1"/>
    <property type="molecule type" value="Genomic_DNA"/>
</dbReference>
<evidence type="ECO:0000256" key="1">
    <source>
        <dbReference type="ARBA" id="ARBA00012418"/>
    </source>
</evidence>
<gene>
    <name evidence="8" type="ORF">AKJ45_01525</name>
</gene>